<gene>
    <name evidence="1" type="ORF">SAMN02745906_0366</name>
</gene>
<sequence length="452" mass="52259">MYRYHLIASFNKELKLPKYKIISEKSKVQAQLPMLTTAGNFRYGLQTTINELKRQNIYPSETGYDAIIFGLMVYIADMKISRIKQSQDSWTREIILSIPVYDNRWEKHKEILERMLRFLTGDIWTIEFSKRGSEFVQKEKRSIRTEKYETASLFSGGMDSLIASINYMEQKQPTLLVSHAGESRVRSWQTNLLKILDHEYPDVCHENAYLWTSLRDIELPEADQDKNQRSRSFLFIAIAMFAMSGTKNCTRLFMPENGLIALNVPLDSTRVGSHSTKTTHPFYLKLWNEISQDMFGISITNPYWNKTKGEMAAECLNKDILKVAMGESFSCSSVNNASIRGGHSQHCGHCLPCIIRRAAMYHAFGAYDPSEYLYSEIKNIENNRELVGEQLRSFQYAIRKVTQTPNAKKILIHKSGPLKNDEKYLTELSDMYYRGLMEVEQWIQDNGGKNNC</sequence>
<dbReference type="Gene3D" id="3.40.50.620">
    <property type="entry name" value="HUPs"/>
    <property type="match status" value="1"/>
</dbReference>
<name>A0ABY1C2A3_9FIRM</name>
<dbReference type="NCBIfam" id="NF041925">
    <property type="entry name" value="QatC"/>
    <property type="match status" value="1"/>
</dbReference>
<dbReference type="SUPFAM" id="SSF52402">
    <property type="entry name" value="Adenine nucleotide alpha hydrolases-like"/>
    <property type="match status" value="1"/>
</dbReference>
<dbReference type="EMBL" id="LT630003">
    <property type="protein sequence ID" value="SET56080.1"/>
    <property type="molecule type" value="Genomic_DNA"/>
</dbReference>
<dbReference type="InterPro" id="IPR049676">
    <property type="entry name" value="QatC"/>
</dbReference>
<reference evidence="1 2" key="1">
    <citation type="submission" date="2016-10" db="EMBL/GenBank/DDBJ databases">
        <authorList>
            <person name="Varghese N."/>
            <person name="Submissions S."/>
        </authorList>
    </citation>
    <scope>NUCLEOTIDE SEQUENCE [LARGE SCALE GENOMIC DNA]</scope>
    <source>
        <strain evidence="1 2">ATCC 19403</strain>
    </source>
</reference>
<protein>
    <submittedName>
        <fullName evidence="1">7-cyano-7-deazaguanine synthase (Queuosine biosynthesis)</fullName>
    </submittedName>
</protein>
<accession>A0ABY1C2A3</accession>
<evidence type="ECO:0000313" key="2">
    <source>
        <dbReference type="Proteomes" id="UP000198970"/>
    </source>
</evidence>
<keyword evidence="2" id="KW-1185">Reference proteome</keyword>
<organism evidence="1 2">
    <name type="scientific">Lacrimispora sphenoides JCM 1415</name>
    <dbReference type="NCBI Taxonomy" id="1297793"/>
    <lineage>
        <taxon>Bacteria</taxon>
        <taxon>Bacillati</taxon>
        <taxon>Bacillota</taxon>
        <taxon>Clostridia</taxon>
        <taxon>Lachnospirales</taxon>
        <taxon>Lachnospiraceae</taxon>
        <taxon>Lacrimispora</taxon>
    </lineage>
</organism>
<dbReference type="InterPro" id="IPR014729">
    <property type="entry name" value="Rossmann-like_a/b/a_fold"/>
</dbReference>
<dbReference type="RefSeq" id="WP_100041387.1">
    <property type="nucleotide sequence ID" value="NZ_LT630003.1"/>
</dbReference>
<dbReference type="Proteomes" id="UP000198970">
    <property type="component" value="Chromosome I"/>
</dbReference>
<proteinExistence type="predicted"/>
<evidence type="ECO:0000313" key="1">
    <source>
        <dbReference type="EMBL" id="SET56080.1"/>
    </source>
</evidence>